<evidence type="ECO:0000256" key="4">
    <source>
        <dbReference type="ARBA" id="ARBA00022833"/>
    </source>
</evidence>
<dbReference type="Pfam" id="PF26055">
    <property type="entry name" value="Mtase_EDM2"/>
    <property type="match status" value="1"/>
</dbReference>
<evidence type="ECO:0000313" key="9">
    <source>
        <dbReference type="Proteomes" id="UP000623129"/>
    </source>
</evidence>
<feature type="compositionally biased region" description="Basic and acidic residues" evidence="6">
    <location>
        <begin position="909"/>
        <end position="933"/>
    </location>
</feature>
<dbReference type="OrthoDB" id="21264at2759"/>
<accession>A0A833QVQ6</accession>
<dbReference type="EMBL" id="SWLB01000019">
    <property type="protein sequence ID" value="KAF3325928.1"/>
    <property type="molecule type" value="Genomic_DNA"/>
</dbReference>
<keyword evidence="5" id="KW-0539">Nucleus</keyword>
<feature type="region of interest" description="Disordered" evidence="6">
    <location>
        <begin position="909"/>
        <end position="946"/>
    </location>
</feature>
<feature type="domain" description="Zinc finger PHD-type" evidence="7">
    <location>
        <begin position="226"/>
        <end position="281"/>
    </location>
</feature>
<dbReference type="SMART" id="SM00249">
    <property type="entry name" value="PHD"/>
    <property type="match status" value="3"/>
</dbReference>
<dbReference type="PANTHER" id="PTHR46235">
    <property type="entry name" value="PHD FINGER-CONTAINING PROTEIN DDB_G0268158"/>
    <property type="match status" value="1"/>
</dbReference>
<dbReference type="InterPro" id="IPR022702">
    <property type="entry name" value="Cytosine_MeTrfase1_RFD"/>
</dbReference>
<dbReference type="Proteomes" id="UP000623129">
    <property type="component" value="Unassembled WGS sequence"/>
</dbReference>
<dbReference type="InterPro" id="IPR001965">
    <property type="entry name" value="Znf_PHD"/>
</dbReference>
<feature type="domain" description="Zinc finger PHD-type" evidence="7">
    <location>
        <begin position="352"/>
        <end position="418"/>
    </location>
</feature>
<proteinExistence type="predicted"/>
<evidence type="ECO:0000256" key="2">
    <source>
        <dbReference type="ARBA" id="ARBA00022723"/>
    </source>
</evidence>
<feature type="region of interest" description="Disordered" evidence="6">
    <location>
        <begin position="1453"/>
        <end position="1496"/>
    </location>
</feature>
<dbReference type="GO" id="GO:0005634">
    <property type="term" value="C:nucleus"/>
    <property type="evidence" value="ECO:0007669"/>
    <property type="project" value="UniProtKB-SubCell"/>
</dbReference>
<feature type="compositionally biased region" description="Polar residues" evidence="6">
    <location>
        <begin position="1215"/>
        <end position="1230"/>
    </location>
</feature>
<feature type="compositionally biased region" description="Basic and acidic residues" evidence="6">
    <location>
        <begin position="1158"/>
        <end position="1187"/>
    </location>
</feature>
<name>A0A833QVQ6_9POAL</name>
<feature type="compositionally biased region" description="Basic and acidic residues" evidence="6">
    <location>
        <begin position="1108"/>
        <end position="1135"/>
    </location>
</feature>
<keyword evidence="4" id="KW-0862">Zinc</keyword>
<feature type="compositionally biased region" description="Basic and acidic residues" evidence="6">
    <location>
        <begin position="1057"/>
        <end position="1084"/>
    </location>
</feature>
<dbReference type="GO" id="GO:0008270">
    <property type="term" value="F:zinc ion binding"/>
    <property type="evidence" value="ECO:0007669"/>
    <property type="project" value="UniProtKB-KW"/>
</dbReference>
<dbReference type="Gene3D" id="3.30.40.10">
    <property type="entry name" value="Zinc/RING finger domain, C3HC4 (zinc finger)"/>
    <property type="match status" value="2"/>
</dbReference>
<comment type="caution">
    <text evidence="8">The sequence shown here is derived from an EMBL/GenBank/DDBJ whole genome shotgun (WGS) entry which is preliminary data.</text>
</comment>
<evidence type="ECO:0000259" key="7">
    <source>
        <dbReference type="SMART" id="SM00249"/>
    </source>
</evidence>
<protein>
    <submittedName>
        <fullName evidence="8">Protein ENHANCED DOWNY MILDEW 2</fullName>
    </submittedName>
</protein>
<organism evidence="8 9">
    <name type="scientific">Carex littledalei</name>
    <dbReference type="NCBI Taxonomy" id="544730"/>
    <lineage>
        <taxon>Eukaryota</taxon>
        <taxon>Viridiplantae</taxon>
        <taxon>Streptophyta</taxon>
        <taxon>Embryophyta</taxon>
        <taxon>Tracheophyta</taxon>
        <taxon>Spermatophyta</taxon>
        <taxon>Magnoliopsida</taxon>
        <taxon>Liliopsida</taxon>
        <taxon>Poales</taxon>
        <taxon>Cyperaceae</taxon>
        <taxon>Cyperoideae</taxon>
        <taxon>Cariceae</taxon>
        <taxon>Carex</taxon>
        <taxon>Carex subgen. Euthyceras</taxon>
    </lineage>
</organism>
<feature type="domain" description="Zinc finger PHD-type" evidence="7">
    <location>
        <begin position="286"/>
        <end position="351"/>
    </location>
</feature>
<evidence type="ECO:0000256" key="6">
    <source>
        <dbReference type="SAM" id="MobiDB-lite"/>
    </source>
</evidence>
<feature type="region of interest" description="Disordered" evidence="6">
    <location>
        <begin position="527"/>
        <end position="552"/>
    </location>
</feature>
<evidence type="ECO:0000256" key="3">
    <source>
        <dbReference type="ARBA" id="ARBA00022771"/>
    </source>
</evidence>
<dbReference type="InterPro" id="IPR055198">
    <property type="entry name" value="NSD_PHD"/>
</dbReference>
<gene>
    <name evidence="8" type="ORF">FCM35_KLT09008</name>
</gene>
<dbReference type="Pfam" id="PF12047">
    <property type="entry name" value="DNMT1-RFD"/>
    <property type="match status" value="1"/>
</dbReference>
<evidence type="ECO:0000313" key="8">
    <source>
        <dbReference type="EMBL" id="KAF3325928.1"/>
    </source>
</evidence>
<feature type="region of interest" description="Disordered" evidence="6">
    <location>
        <begin position="975"/>
        <end position="1230"/>
    </location>
</feature>
<keyword evidence="9" id="KW-1185">Reference proteome</keyword>
<dbReference type="InterPro" id="IPR058939">
    <property type="entry name" value="Mtase_EDM2"/>
</dbReference>
<comment type="subcellular location">
    <subcellularLocation>
        <location evidence="1">Nucleus</location>
    </subcellularLocation>
</comment>
<keyword evidence="3" id="KW-0863">Zinc-finger</keyword>
<feature type="region of interest" description="Disordered" evidence="6">
    <location>
        <begin position="447"/>
        <end position="507"/>
    </location>
</feature>
<reference evidence="8" key="1">
    <citation type="submission" date="2020-01" db="EMBL/GenBank/DDBJ databases">
        <title>Genome sequence of Kobresia littledalei, the first chromosome-level genome in the family Cyperaceae.</title>
        <authorList>
            <person name="Qu G."/>
        </authorList>
    </citation>
    <scope>NUCLEOTIDE SEQUENCE</scope>
    <source>
        <strain evidence="8">C.B.Clarke</strain>
        <tissue evidence="8">Leaf</tissue>
    </source>
</reference>
<evidence type="ECO:0000256" key="1">
    <source>
        <dbReference type="ARBA" id="ARBA00004123"/>
    </source>
</evidence>
<dbReference type="InterPro" id="IPR013083">
    <property type="entry name" value="Znf_RING/FYVE/PHD"/>
</dbReference>
<dbReference type="CDD" id="cd15566">
    <property type="entry name" value="PHD3_NSD"/>
    <property type="match status" value="1"/>
</dbReference>
<sequence length="1496" mass="165932">MASAYSSDEESEQTLIPESVTEYLFEDKEESAISFSDLPYDSPNPESPQVYLRGKTEDKLQMVYQPAVAWKLEISRKIGPDVFVLSNGKWVKLLKPKTSYEVLIRSILISIQALHFLRWNPNSVEKSLWENLRRVFDKFEVRPSEDDFRPHIALMKQIAEKDETLVKSQLLKGFLEGKGRRRTGEGTSGASEVKQSFIAEDDDVDEVRDTKGNESEEEDADLFDSVCSICDNGGDLLCCEGECMRSFHATEEAGEDSACESLGLTSAQVEATQNFLCKNCKVKQHQCFACGKLGNSDRSKGAEVFQCSNATCGYFYHPNCVAKLLHPDDDAALSECERTVLEGRFVCPYHRCAVCKKLEIKADPDLQFAVCRRCPKSYHRKCLPRKISFTADPENGIMTRAWEDLLPNRILIYCLKHKLDEELLTPRRDHIVFPETIRVQQKTKVRLSDVPSHKQKRTLAKRHESPIATSRETSPADRRPLKKRAMLSEEVPSSKGRGIGNPSQLCKGKAVSLRKVKRLRENDFSKEEVTGTAITSRSPSPREVATGDLPSCPGNIRHSSFPVISATVENKMKEFLEKESVTVKDVLKRQNMPHTHQYRPIEKVTRGKIERSVEAIQTAYKRITDGDTVDNAKAVCEPEIVKQVAKWHKKLGVYLSPFLHGMRYTSFGRHFTKEEKLQEICCKLQWYVRTNDTIVDFCCGSNDFSRIMKEKMDASGKRCNFKNYDIVPPKDDFCYEKRDWMTVRRKELPDGDSLIMGLNPPFGTKAGLANKFIDKALTFHPKLVILIVPKETKRLDQKRTPYDLVWVDSVMLSGMSFYLPGSVDVNDKQMDQWNVNAPLLYLWSRSDWTARHKAIAEEHGHFSDLSQDMLASPPRSPPPSVEEQKEAEDIISQVVGDISVINNEVMEVRQEDVSSRKGKGKVDPGPHELESRVKTGPSVMKEKEGKDVCAGTAAIEEVKGSLEGMGSHREARGIDRQNEGRGGRAGPSVMKDKEGKDVGAGTAAIEEVKKGSLEGMGSHREARGIDRQNEGRGGRAGSSVMKEKEGKDVGAGTAATEEVKKGSLEGMGSHREARGIDRQNEGRGGRGGPSVMKEKEGKDVGAGTAAIEEVKKGSLEGMGSHRETRGIDRQNEGRGGRGGPSVMKKEGKDVGAGTAAIEEVKKGSLEGMGSHRETRGIDRQNEGRGGRADSSLNRGIGTIQRENTSSLNEPRANRENLQTENNNGRYDCSSNRGIGTIQRENHNTADGEILPMAGFQYNDPLIEQPIEMRQLDCQLDFSDLGPILGNGNDDFNDMTRQYPTPSSYDWPVASGLGSGSGSILEYNRGRGSDYMDHRGFDDFEGLGRLYGSHDENRHNNFGAVPISQPGSTFHNGTSAMDRYTPRLDETNCWRPVGSLGFSGLGGSTSTSAMDRYTPRLDETNILRPGGSLGFSGGSHQFHQGLGGYGGSSGLPPYPYDMHGVDRRDMPAPHPNLSGFGPRQLPSFQPPPGSSGGWLDD</sequence>
<dbReference type="Pfam" id="PF22908">
    <property type="entry name" value="PHD_NSD"/>
    <property type="match status" value="1"/>
</dbReference>
<dbReference type="CDD" id="cd15565">
    <property type="entry name" value="PHD2_NSD"/>
    <property type="match status" value="1"/>
</dbReference>
<evidence type="ECO:0000256" key="5">
    <source>
        <dbReference type="ARBA" id="ARBA00023242"/>
    </source>
</evidence>
<keyword evidence="2" id="KW-0479">Metal-binding</keyword>
<feature type="compositionally biased region" description="Basic and acidic residues" evidence="6">
    <location>
        <begin position="1006"/>
        <end position="1033"/>
    </location>
</feature>
<dbReference type="PANTHER" id="PTHR46235:SF3">
    <property type="entry name" value="PHD FINGER-CONTAINING PROTEIN DDB_G0268158"/>
    <property type="match status" value="1"/>
</dbReference>